<organism evidence="1 2">
    <name type="scientific">Vanrija pseudolonga</name>
    <dbReference type="NCBI Taxonomy" id="143232"/>
    <lineage>
        <taxon>Eukaryota</taxon>
        <taxon>Fungi</taxon>
        <taxon>Dikarya</taxon>
        <taxon>Basidiomycota</taxon>
        <taxon>Agaricomycotina</taxon>
        <taxon>Tremellomycetes</taxon>
        <taxon>Trichosporonales</taxon>
        <taxon>Trichosporonaceae</taxon>
        <taxon>Vanrija</taxon>
    </lineage>
</organism>
<dbReference type="Proteomes" id="UP000827549">
    <property type="component" value="Chromosome 1"/>
</dbReference>
<reference evidence="1" key="1">
    <citation type="submission" date="2023-10" db="EMBL/GenBank/DDBJ databases">
        <authorList>
            <person name="Noh H."/>
        </authorList>
    </citation>
    <scope>NUCLEOTIDE SEQUENCE</scope>
    <source>
        <strain evidence="1">DUCC4014</strain>
    </source>
</reference>
<dbReference type="AlphaFoldDB" id="A0AAF0Y4N4"/>
<proteinExistence type="predicted"/>
<dbReference type="RefSeq" id="XP_062624041.1">
    <property type="nucleotide sequence ID" value="XM_062768057.1"/>
</dbReference>
<accession>A0AAF0Y4N4</accession>
<gene>
    <name evidence="1" type="ORF">LOC62_01G001563</name>
</gene>
<dbReference type="GeneID" id="87804818"/>
<dbReference type="EMBL" id="CP086714">
    <property type="protein sequence ID" value="WOO78009.1"/>
    <property type="molecule type" value="Genomic_DNA"/>
</dbReference>
<name>A0AAF0Y4N4_9TREE</name>
<evidence type="ECO:0000313" key="1">
    <source>
        <dbReference type="EMBL" id="WOO78009.1"/>
    </source>
</evidence>
<keyword evidence="2" id="KW-1185">Reference proteome</keyword>
<evidence type="ECO:0000313" key="2">
    <source>
        <dbReference type="Proteomes" id="UP000827549"/>
    </source>
</evidence>
<protein>
    <submittedName>
        <fullName evidence="1">Uncharacterized protein</fullName>
    </submittedName>
</protein>
<sequence length="305" mass="34237">MASDWPSFVVAAGVVAVVFLTLFLGFLVPARLLPAPAFPHRPTAPQSGNTLVRKLRKPADFDEWFRGITACLHAMGASQQFFVDEPCRRTDEDNHITSYRTPGQRAGDRPPSGLQMVQSFEISHSLARRHMDVNWRRWRDAELVARSALARTVDKDLFQHVKDLWSVKDMYNALLVALFPERNDSARAHDLYRHLRGMRLADGATSLDMTIHLNQFRGIVKAHGKCGSSLSADSKFAIFRNSLQGNIRVQVEAAFTNNLPAPVSSLPPKTKWLALKRAFVEHIESSYRGFTGTRMPGDLPPFDSE</sequence>